<evidence type="ECO:0000256" key="2">
    <source>
        <dbReference type="ARBA" id="ARBA00022723"/>
    </source>
</evidence>
<organism evidence="6 7">
    <name type="scientific">Purpureocillium lavendulum</name>
    <dbReference type="NCBI Taxonomy" id="1247861"/>
    <lineage>
        <taxon>Eukaryota</taxon>
        <taxon>Fungi</taxon>
        <taxon>Dikarya</taxon>
        <taxon>Ascomycota</taxon>
        <taxon>Pezizomycotina</taxon>
        <taxon>Sordariomycetes</taxon>
        <taxon>Hypocreomycetidae</taxon>
        <taxon>Hypocreales</taxon>
        <taxon>Ophiocordycipitaceae</taxon>
        <taxon>Purpureocillium</taxon>
    </lineage>
</organism>
<name>A0AB34FHZ5_9HYPO</name>
<feature type="region of interest" description="Disordered" evidence="4">
    <location>
        <begin position="83"/>
        <end position="105"/>
    </location>
</feature>
<dbReference type="InterPro" id="IPR001138">
    <property type="entry name" value="Zn2Cys6_DnaBD"/>
</dbReference>
<keyword evidence="7" id="KW-1185">Reference proteome</keyword>
<dbReference type="GO" id="GO:0000981">
    <property type="term" value="F:DNA-binding transcription factor activity, RNA polymerase II-specific"/>
    <property type="evidence" value="ECO:0007669"/>
    <property type="project" value="InterPro"/>
</dbReference>
<dbReference type="Pfam" id="PF04082">
    <property type="entry name" value="Fungal_trans"/>
    <property type="match status" value="1"/>
</dbReference>
<protein>
    <submittedName>
        <fullName evidence="6">Zn2/Cys6 DNA-binding protein</fullName>
    </submittedName>
</protein>
<dbReference type="GO" id="GO:0003677">
    <property type="term" value="F:DNA binding"/>
    <property type="evidence" value="ECO:0007669"/>
    <property type="project" value="UniProtKB-KW"/>
</dbReference>
<dbReference type="PANTHER" id="PTHR31001">
    <property type="entry name" value="UNCHARACTERIZED TRANSCRIPTIONAL REGULATORY PROTEIN"/>
    <property type="match status" value="1"/>
</dbReference>
<comment type="subcellular location">
    <subcellularLocation>
        <location evidence="1">Nucleus</location>
    </subcellularLocation>
</comment>
<dbReference type="PROSITE" id="PS50048">
    <property type="entry name" value="ZN2_CY6_FUNGAL_2"/>
    <property type="match status" value="1"/>
</dbReference>
<dbReference type="AlphaFoldDB" id="A0AB34FHZ5"/>
<dbReference type="PROSITE" id="PS00463">
    <property type="entry name" value="ZN2_CY6_FUNGAL_1"/>
    <property type="match status" value="1"/>
</dbReference>
<dbReference type="SMART" id="SM00906">
    <property type="entry name" value="Fungal_trans"/>
    <property type="match status" value="1"/>
</dbReference>
<dbReference type="CDD" id="cd12148">
    <property type="entry name" value="fungal_TF_MHR"/>
    <property type="match status" value="1"/>
</dbReference>
<evidence type="ECO:0000256" key="4">
    <source>
        <dbReference type="SAM" id="MobiDB-lite"/>
    </source>
</evidence>
<dbReference type="Proteomes" id="UP001163105">
    <property type="component" value="Unassembled WGS sequence"/>
</dbReference>
<proteinExistence type="predicted"/>
<evidence type="ECO:0000313" key="6">
    <source>
        <dbReference type="EMBL" id="KAJ6438803.1"/>
    </source>
</evidence>
<dbReference type="InterPro" id="IPR007219">
    <property type="entry name" value="XnlR_reg_dom"/>
</dbReference>
<comment type="caution">
    <text evidence="6">The sequence shown here is derived from an EMBL/GenBank/DDBJ whole genome shotgun (WGS) entry which is preliminary data.</text>
</comment>
<accession>A0AB34FHZ5</accession>
<evidence type="ECO:0000259" key="5">
    <source>
        <dbReference type="PROSITE" id="PS50048"/>
    </source>
</evidence>
<feature type="compositionally biased region" description="Basic and acidic residues" evidence="4">
    <location>
        <begin position="87"/>
        <end position="103"/>
    </location>
</feature>
<dbReference type="EMBL" id="JAQHRD010000007">
    <property type="protein sequence ID" value="KAJ6438803.1"/>
    <property type="molecule type" value="Genomic_DNA"/>
</dbReference>
<evidence type="ECO:0000313" key="7">
    <source>
        <dbReference type="Proteomes" id="UP001163105"/>
    </source>
</evidence>
<feature type="domain" description="Zn(2)-C6 fungal-type" evidence="5">
    <location>
        <begin position="23"/>
        <end position="54"/>
    </location>
</feature>
<gene>
    <name evidence="6" type="ORF">O9K51_08204</name>
</gene>
<evidence type="ECO:0000256" key="1">
    <source>
        <dbReference type="ARBA" id="ARBA00004123"/>
    </source>
</evidence>
<dbReference type="CDD" id="cd00067">
    <property type="entry name" value="GAL4"/>
    <property type="match status" value="1"/>
</dbReference>
<dbReference type="GO" id="GO:0006351">
    <property type="term" value="P:DNA-templated transcription"/>
    <property type="evidence" value="ECO:0007669"/>
    <property type="project" value="InterPro"/>
</dbReference>
<evidence type="ECO:0000256" key="3">
    <source>
        <dbReference type="ARBA" id="ARBA00023242"/>
    </source>
</evidence>
<dbReference type="Pfam" id="PF00172">
    <property type="entry name" value="Zn_clus"/>
    <property type="match status" value="1"/>
</dbReference>
<sequence length="678" mass="76009">MFSSRAHPYDTQLPRRRKRPVISCTECHRRKQKCDRQQPCFHCARRGKTELCLYEYSAEQLAPEESVATEVWPIEDSSLGPAWHSFSDTKPDSERKAGHDLTTSRRLGYSSASRTGTLGMVSRLGVPDHDSATLDAGSRTSDAAQYMGLIRELPSRKHVDILVRSFFANVAWQYDVVDEEIFREQLCDWNQVSYVSLKEGPDSLPLHIRYLPALLFQVLALALLFQPTQYDVAIDDLKYAPDMELADLAADYSLAGHRILSLLGSQDTTLIKVQAGLMKACLEKTMGSVIESWHTLGSTIRDAQELGMHRMGPSDEKASSAQDVAKVREHESRRKLWLVLHLWDAHMAVVLGRPMATRLDPSVVRFSTPLTRPSKGSLPDQHFLPFEIILCGYHTAYKYLQNIHDLEFASKDAHKTIQEIHDAVVCNISRLPAWATSPNPELDCKYPWLPAARETLITEVYFVLLALHRPFILSSPRSRVEALKAALQMLESQNRLFTQAGPLMHMSFTLVFSTFDAMVLVAATYIHFPNDHPEFLPASMKCMEWGLARLDAMRARNSMAGLAFDVVQVLHLQLLKLIRSAPEFSGSNLGQVGNLNSGAKMPAQDFPAQLAQRGADGEISVPEDPESTPVKQPLLDMVCQDLFRQAAALGPIDTGESGQNQLSEPSYVRLWQLMDDLT</sequence>
<keyword evidence="2" id="KW-0479">Metal-binding</keyword>
<keyword evidence="6" id="KW-0238">DNA-binding</keyword>
<dbReference type="InterPro" id="IPR036864">
    <property type="entry name" value="Zn2-C6_fun-type_DNA-bd_sf"/>
</dbReference>
<dbReference type="Gene3D" id="4.10.240.10">
    <property type="entry name" value="Zn(2)-C6 fungal-type DNA-binding domain"/>
    <property type="match status" value="1"/>
</dbReference>
<dbReference type="GO" id="GO:0008270">
    <property type="term" value="F:zinc ion binding"/>
    <property type="evidence" value="ECO:0007669"/>
    <property type="project" value="InterPro"/>
</dbReference>
<dbReference type="SMART" id="SM00066">
    <property type="entry name" value="GAL4"/>
    <property type="match status" value="1"/>
</dbReference>
<dbReference type="SUPFAM" id="SSF57701">
    <property type="entry name" value="Zn2/Cys6 DNA-binding domain"/>
    <property type="match status" value="1"/>
</dbReference>
<dbReference type="GO" id="GO:0005634">
    <property type="term" value="C:nucleus"/>
    <property type="evidence" value="ECO:0007669"/>
    <property type="project" value="UniProtKB-SubCell"/>
</dbReference>
<dbReference type="InterPro" id="IPR050613">
    <property type="entry name" value="Sec_Metabolite_Reg"/>
</dbReference>
<keyword evidence="3" id="KW-0539">Nucleus</keyword>
<dbReference type="PANTHER" id="PTHR31001:SF87">
    <property type="entry name" value="COL-21"/>
    <property type="match status" value="1"/>
</dbReference>
<reference evidence="6" key="1">
    <citation type="submission" date="2023-01" db="EMBL/GenBank/DDBJ databases">
        <title>The growth and conidiation of Purpureocillium lavendulum are regulated by nitrogen source and histone H3K14 acetylation.</title>
        <authorList>
            <person name="Tang P."/>
            <person name="Han J."/>
            <person name="Zhang C."/>
            <person name="Tang P."/>
            <person name="Qi F."/>
            <person name="Zhang K."/>
            <person name="Liang L."/>
        </authorList>
    </citation>
    <scope>NUCLEOTIDE SEQUENCE</scope>
    <source>
        <strain evidence="6">YMF1.00683</strain>
    </source>
</reference>